<keyword evidence="3 7" id="KW-0863">Zinc-finger</keyword>
<keyword evidence="5" id="KW-0391">Immunity</keyword>
<dbReference type="InterPro" id="IPR013083">
    <property type="entry name" value="Znf_RING/FYVE/PHD"/>
</dbReference>
<feature type="domain" description="RING-type" evidence="9">
    <location>
        <begin position="12"/>
        <end position="55"/>
    </location>
</feature>
<keyword evidence="1" id="KW-0399">Innate immunity</keyword>
<dbReference type="InterPro" id="IPR017907">
    <property type="entry name" value="Znf_RING_CS"/>
</dbReference>
<reference evidence="12" key="1">
    <citation type="thesis" date="2020" institute="ProQuest LLC" country="789 East Eisenhower Parkway, Ann Arbor, MI, USA">
        <title>Comparative Genomics and Chromosome Evolution.</title>
        <authorList>
            <person name="Mudd A.B."/>
        </authorList>
    </citation>
    <scope>NUCLEOTIDE SEQUENCE</scope>
    <source>
        <strain evidence="12">1538</strain>
        <tissue evidence="12">Blood</tissue>
    </source>
</reference>
<evidence type="ECO:0000256" key="8">
    <source>
        <dbReference type="SAM" id="MobiDB-lite"/>
    </source>
</evidence>
<dbReference type="CDD" id="cd19769">
    <property type="entry name" value="Bbox2_TRIM16-like"/>
    <property type="match status" value="1"/>
</dbReference>
<comment type="caution">
    <text evidence="12">The sequence shown here is derived from an EMBL/GenBank/DDBJ whole genome shotgun (WGS) entry which is preliminary data.</text>
</comment>
<evidence type="ECO:0000313" key="12">
    <source>
        <dbReference type="EMBL" id="DBA19093.1"/>
    </source>
</evidence>
<dbReference type="InterPro" id="IPR001841">
    <property type="entry name" value="Znf_RING"/>
</dbReference>
<gene>
    <name evidence="12" type="ORF">GDO54_014966</name>
</gene>
<dbReference type="SMART" id="SM00589">
    <property type="entry name" value="PRY"/>
    <property type="match status" value="1"/>
</dbReference>
<dbReference type="InterPro" id="IPR003879">
    <property type="entry name" value="Butyrophylin_SPRY"/>
</dbReference>
<dbReference type="SUPFAM" id="SSF57850">
    <property type="entry name" value="RING/U-box"/>
    <property type="match status" value="1"/>
</dbReference>
<keyword evidence="6" id="KW-0175">Coiled coil</keyword>
<accession>A0AAV2ZXV6</accession>
<dbReference type="PROSITE" id="PS00518">
    <property type="entry name" value="ZF_RING_1"/>
    <property type="match status" value="1"/>
</dbReference>
<dbReference type="PANTHER" id="PTHR25465:SF58">
    <property type="entry name" value="MGC79670 PROTEIN"/>
    <property type="match status" value="1"/>
</dbReference>
<dbReference type="PROSITE" id="PS50119">
    <property type="entry name" value="ZF_BBOX"/>
    <property type="match status" value="1"/>
</dbReference>
<evidence type="ECO:0000259" key="11">
    <source>
        <dbReference type="PROSITE" id="PS50188"/>
    </source>
</evidence>
<dbReference type="Pfam" id="PF13445">
    <property type="entry name" value="zf-RING_UBOX"/>
    <property type="match status" value="1"/>
</dbReference>
<dbReference type="InterPro" id="IPR043136">
    <property type="entry name" value="B30.2/SPRY_sf"/>
</dbReference>
<dbReference type="Pfam" id="PF00643">
    <property type="entry name" value="zf-B_box"/>
    <property type="match status" value="1"/>
</dbReference>
<keyword evidence="4" id="KW-0862">Zinc</keyword>
<evidence type="ECO:0000256" key="4">
    <source>
        <dbReference type="ARBA" id="ARBA00022833"/>
    </source>
</evidence>
<evidence type="ECO:0000256" key="1">
    <source>
        <dbReference type="ARBA" id="ARBA00022588"/>
    </source>
</evidence>
<dbReference type="SUPFAM" id="SSF49899">
    <property type="entry name" value="Concanavalin A-like lectins/glucanases"/>
    <property type="match status" value="1"/>
</dbReference>
<dbReference type="Pfam" id="PF00622">
    <property type="entry name" value="SPRY"/>
    <property type="match status" value="1"/>
</dbReference>
<dbReference type="Gene3D" id="4.10.830.40">
    <property type="match status" value="1"/>
</dbReference>
<keyword evidence="2" id="KW-0479">Metal-binding</keyword>
<dbReference type="GO" id="GO:0045087">
    <property type="term" value="P:innate immune response"/>
    <property type="evidence" value="ECO:0007669"/>
    <property type="project" value="UniProtKB-KW"/>
</dbReference>
<feature type="domain" description="B30.2/SPRY" evidence="11">
    <location>
        <begin position="327"/>
        <end position="522"/>
    </location>
</feature>
<evidence type="ECO:0000256" key="6">
    <source>
        <dbReference type="ARBA" id="ARBA00023054"/>
    </source>
</evidence>
<dbReference type="SMART" id="SM00449">
    <property type="entry name" value="SPRY"/>
    <property type="match status" value="1"/>
</dbReference>
<dbReference type="PROSITE" id="PS50089">
    <property type="entry name" value="ZF_RING_2"/>
    <property type="match status" value="1"/>
</dbReference>
<sequence>MASAALGEELSCSICLNLYKEPVSLKCGHNFCQDCIVIALDTQETSGVYSCPECREEHTERPVLERNRKLCNIVENFKCAQQEKSEIFCTYCLDSPAAAVKSCLQCETSMCDKHLAAHNKTVDHVLMEPASCFSSKKCSIHKKLLEYYCSDDSTCLCVSCFLVGKHKGHEVELLEEASEKKKEKLRNIQENLNTERSSNQTKILNLQEQKRKAHEKAEEKRVLAEISRMEEQVSVSVSSLIKHLKVQVDELSKKIVHVEKICNMSDPITVLQDQESDTGKVPQDPKLDTNKFLQDQQSDRGDQNVEKSSVCDLDDFQMSLVLHRSITDLNTNLQLKNNFFVQDGTDLLLDVKTAHNFVSISRDLKTASHSKTSHIRPNLPGRFTTYIQVMSVQSFSCGRHYWEVEVSNGGDWDVGVSYPSIERKTDKSAIGYNTKSWSFRLYENRYEFVLDNKTKVLSLEPSIQRLGIYLDYDGGRLSYYQVGHPIKQLHTFTAIFTEPLHAAFYVDNGAWVKITSTAIPKK</sequence>
<dbReference type="InterPro" id="IPR051051">
    <property type="entry name" value="E3_ubiq-ligase_TRIM/RNF"/>
</dbReference>
<feature type="domain" description="B box-type" evidence="10">
    <location>
        <begin position="133"/>
        <end position="174"/>
    </location>
</feature>
<evidence type="ECO:0000256" key="7">
    <source>
        <dbReference type="PROSITE-ProRule" id="PRU00024"/>
    </source>
</evidence>
<dbReference type="Proteomes" id="UP001181693">
    <property type="component" value="Unassembled WGS sequence"/>
</dbReference>
<dbReference type="InterPro" id="IPR006574">
    <property type="entry name" value="PRY"/>
</dbReference>
<feature type="region of interest" description="Disordered" evidence="8">
    <location>
        <begin position="191"/>
        <end position="211"/>
    </location>
</feature>
<dbReference type="PRINTS" id="PR01407">
    <property type="entry name" value="BUTYPHLNCDUF"/>
</dbReference>
<dbReference type="GO" id="GO:0005737">
    <property type="term" value="C:cytoplasm"/>
    <property type="evidence" value="ECO:0007669"/>
    <property type="project" value="UniProtKB-ARBA"/>
</dbReference>
<dbReference type="InterPro" id="IPR000315">
    <property type="entry name" value="Znf_B-box"/>
</dbReference>
<evidence type="ECO:0000313" key="13">
    <source>
        <dbReference type="Proteomes" id="UP001181693"/>
    </source>
</evidence>
<name>A0AAV2ZXV6_PYXAD</name>
<dbReference type="Gene3D" id="3.30.40.10">
    <property type="entry name" value="Zinc/RING finger domain, C3HC4 (zinc finger)"/>
    <property type="match status" value="1"/>
</dbReference>
<dbReference type="SMART" id="SM00336">
    <property type="entry name" value="BBOX"/>
    <property type="match status" value="1"/>
</dbReference>
<dbReference type="InterPro" id="IPR003877">
    <property type="entry name" value="SPRY_dom"/>
</dbReference>
<organism evidence="12 13">
    <name type="scientific">Pyxicephalus adspersus</name>
    <name type="common">African bullfrog</name>
    <dbReference type="NCBI Taxonomy" id="30357"/>
    <lineage>
        <taxon>Eukaryota</taxon>
        <taxon>Metazoa</taxon>
        <taxon>Chordata</taxon>
        <taxon>Craniata</taxon>
        <taxon>Vertebrata</taxon>
        <taxon>Euteleostomi</taxon>
        <taxon>Amphibia</taxon>
        <taxon>Batrachia</taxon>
        <taxon>Anura</taxon>
        <taxon>Neobatrachia</taxon>
        <taxon>Ranoidea</taxon>
        <taxon>Pyxicephalidae</taxon>
        <taxon>Pyxicephalinae</taxon>
        <taxon>Pyxicephalus</taxon>
    </lineage>
</organism>
<evidence type="ECO:0000256" key="5">
    <source>
        <dbReference type="ARBA" id="ARBA00022859"/>
    </source>
</evidence>
<dbReference type="PROSITE" id="PS50188">
    <property type="entry name" value="B302_SPRY"/>
    <property type="match status" value="1"/>
</dbReference>
<evidence type="ECO:0000256" key="3">
    <source>
        <dbReference type="ARBA" id="ARBA00022771"/>
    </source>
</evidence>
<feature type="compositionally biased region" description="Polar residues" evidence="8">
    <location>
        <begin position="191"/>
        <end position="206"/>
    </location>
</feature>
<dbReference type="PANTHER" id="PTHR25465">
    <property type="entry name" value="B-BOX DOMAIN CONTAINING"/>
    <property type="match status" value="1"/>
</dbReference>
<dbReference type="Pfam" id="PF13765">
    <property type="entry name" value="PRY"/>
    <property type="match status" value="1"/>
</dbReference>
<keyword evidence="13" id="KW-1185">Reference proteome</keyword>
<dbReference type="InterPro" id="IPR013320">
    <property type="entry name" value="ConA-like_dom_sf"/>
</dbReference>
<dbReference type="SMART" id="SM00184">
    <property type="entry name" value="RING"/>
    <property type="match status" value="1"/>
</dbReference>
<dbReference type="CDD" id="cd12891">
    <property type="entry name" value="SPRY_PRY_C-I_2"/>
    <property type="match status" value="1"/>
</dbReference>
<proteinExistence type="predicted"/>
<dbReference type="AlphaFoldDB" id="A0AAV2ZXV6"/>
<dbReference type="InterPro" id="IPR027370">
    <property type="entry name" value="Znf-RING_euk"/>
</dbReference>
<dbReference type="CDD" id="cd16597">
    <property type="entry name" value="RING-HC_TRIM25_C-IV"/>
    <property type="match status" value="1"/>
</dbReference>
<dbReference type="GO" id="GO:0008270">
    <property type="term" value="F:zinc ion binding"/>
    <property type="evidence" value="ECO:0007669"/>
    <property type="project" value="UniProtKB-KW"/>
</dbReference>
<dbReference type="Gene3D" id="3.30.160.60">
    <property type="entry name" value="Classic Zinc Finger"/>
    <property type="match status" value="1"/>
</dbReference>
<dbReference type="EMBL" id="DYDO01000008">
    <property type="protein sequence ID" value="DBA19093.1"/>
    <property type="molecule type" value="Genomic_DNA"/>
</dbReference>
<dbReference type="Gene3D" id="2.60.120.920">
    <property type="match status" value="1"/>
</dbReference>
<evidence type="ECO:0000259" key="10">
    <source>
        <dbReference type="PROSITE" id="PS50119"/>
    </source>
</evidence>
<evidence type="ECO:0000256" key="2">
    <source>
        <dbReference type="ARBA" id="ARBA00022723"/>
    </source>
</evidence>
<evidence type="ECO:0000259" key="9">
    <source>
        <dbReference type="PROSITE" id="PS50089"/>
    </source>
</evidence>
<protein>
    <submittedName>
        <fullName evidence="12">Uncharacterized protein</fullName>
    </submittedName>
</protein>
<dbReference type="SUPFAM" id="SSF57845">
    <property type="entry name" value="B-box zinc-binding domain"/>
    <property type="match status" value="1"/>
</dbReference>
<dbReference type="InterPro" id="IPR001870">
    <property type="entry name" value="B30.2/SPRY"/>
</dbReference>